<name>A0A2C5XKQ0_9PEZI</name>
<evidence type="ECO:0000256" key="4">
    <source>
        <dbReference type="ARBA" id="ARBA00036539"/>
    </source>
</evidence>
<dbReference type="InterPro" id="IPR002698">
    <property type="entry name" value="FTHF_cligase"/>
</dbReference>
<comment type="similarity">
    <text evidence="1">Belongs to the 5-formyltetrahydrofolate cyclo-ligase family.</text>
</comment>
<keyword evidence="3 6" id="KW-0067">ATP-binding</keyword>
<evidence type="ECO:0000313" key="8">
    <source>
        <dbReference type="Proteomes" id="UP000222788"/>
    </source>
</evidence>
<dbReference type="GO" id="GO:0035999">
    <property type="term" value="P:tetrahydrofolate interconversion"/>
    <property type="evidence" value="ECO:0007669"/>
    <property type="project" value="TreeGrafter"/>
</dbReference>
<gene>
    <name evidence="7" type="ORF">CFIMG_003442RA</name>
</gene>
<dbReference type="GO" id="GO:0005524">
    <property type="term" value="F:ATP binding"/>
    <property type="evidence" value="ECO:0007669"/>
    <property type="project" value="UniProtKB-KW"/>
</dbReference>
<comment type="catalytic activity">
    <reaction evidence="4">
        <text>(6S)-5-formyl-5,6,7,8-tetrahydrofolate + ATP = (6R)-5,10-methenyltetrahydrofolate + ADP + phosphate</text>
        <dbReference type="Rhea" id="RHEA:10488"/>
        <dbReference type="ChEBI" id="CHEBI:30616"/>
        <dbReference type="ChEBI" id="CHEBI:43474"/>
        <dbReference type="ChEBI" id="CHEBI:57455"/>
        <dbReference type="ChEBI" id="CHEBI:57457"/>
        <dbReference type="ChEBI" id="CHEBI:456216"/>
        <dbReference type="EC" id="6.3.3.2"/>
    </reaction>
</comment>
<dbReference type="EC" id="6.3.3.2" evidence="5"/>
<dbReference type="OrthoDB" id="2015992at2759"/>
<reference evidence="7 8" key="1">
    <citation type="journal article" date="2013" name="Fungal Biol.">
        <title>Analysis of microsatellite markers in the genome of the plant pathogen Ceratocystis fimbriata.</title>
        <authorList>
            <person name="Simpson M.C."/>
            <person name="Wilken P.M."/>
            <person name="Coetzee M.P."/>
            <person name="Wingfield M.J."/>
            <person name="Wingfield B.D."/>
        </authorList>
    </citation>
    <scope>NUCLEOTIDE SEQUENCE [LARGE SCALE GENOMIC DNA]</scope>
    <source>
        <strain evidence="7 8">CBS 114723</strain>
    </source>
</reference>
<dbReference type="GO" id="GO:0009396">
    <property type="term" value="P:folic acid-containing compound biosynthetic process"/>
    <property type="evidence" value="ECO:0007669"/>
    <property type="project" value="TreeGrafter"/>
</dbReference>
<organism evidence="7 8">
    <name type="scientific">Ceratocystis fimbriata CBS 114723</name>
    <dbReference type="NCBI Taxonomy" id="1035309"/>
    <lineage>
        <taxon>Eukaryota</taxon>
        <taxon>Fungi</taxon>
        <taxon>Dikarya</taxon>
        <taxon>Ascomycota</taxon>
        <taxon>Pezizomycotina</taxon>
        <taxon>Sordariomycetes</taxon>
        <taxon>Hypocreomycetidae</taxon>
        <taxon>Microascales</taxon>
        <taxon>Ceratocystidaceae</taxon>
        <taxon>Ceratocystis</taxon>
    </lineage>
</organism>
<proteinExistence type="inferred from homology"/>
<dbReference type="PANTHER" id="PTHR23407">
    <property type="entry name" value="ATPASE INHIBITOR/5-FORMYLTETRAHYDROFOLATE CYCLO-LIGASE"/>
    <property type="match status" value="1"/>
</dbReference>
<evidence type="ECO:0000256" key="6">
    <source>
        <dbReference type="PIRSR" id="PIRSR006806-1"/>
    </source>
</evidence>
<dbReference type="SUPFAM" id="SSF100950">
    <property type="entry name" value="NagB/RpiA/CoA transferase-like"/>
    <property type="match status" value="1"/>
</dbReference>
<dbReference type="EMBL" id="APWK03000003">
    <property type="protein sequence ID" value="PHH56123.1"/>
    <property type="molecule type" value="Genomic_DNA"/>
</dbReference>
<sequence length="233" mass="25799">MASPTLVLAKQKLRALVRESLQKIPHESVISQSNAIFETLCGLSPYINATSISIFLSMPTGEVQTREIVKHALQSGKAVYIPYLHKTPPHLECTPKRVMDMVRIQDLEDYESLQPDKWGIPSVDPVSVATRDRILGETTEKINPVTLDLVLVPGLAFDNNPGGGIKRMGQGRGFYDLFFERYAAELSKTPVTLCGLGLEEQFLPNMLQASELPVGPQDKLLDMLILGDRSIIQ</sequence>
<evidence type="ECO:0000256" key="2">
    <source>
        <dbReference type="ARBA" id="ARBA00022741"/>
    </source>
</evidence>
<comment type="caution">
    <text evidence="7">The sequence shown here is derived from an EMBL/GenBank/DDBJ whole genome shotgun (WGS) entry which is preliminary data.</text>
</comment>
<dbReference type="AlphaFoldDB" id="A0A2C5XKQ0"/>
<reference evidence="7 8" key="2">
    <citation type="journal article" date="2013" name="IMA Fungus">
        <title>IMA Genome-F 1: Ceratocystis fimbriata: Draft nuclear genome sequence for the plant pathogen, Ceratocystis fimbriata.</title>
        <authorList>
            <person name="Wilken P.M."/>
            <person name="Steenkamp E.T."/>
            <person name="Wingfield M.J."/>
            <person name="de Beer Z.W."/>
            <person name="Wingfield B.D."/>
        </authorList>
    </citation>
    <scope>NUCLEOTIDE SEQUENCE [LARGE SCALE GENOMIC DNA]</scope>
    <source>
        <strain evidence="7 8">CBS 114723</strain>
    </source>
</reference>
<dbReference type="Pfam" id="PF01812">
    <property type="entry name" value="5-FTHF_cyc-lig"/>
    <property type="match status" value="1"/>
</dbReference>
<feature type="binding site" evidence="6">
    <location>
        <begin position="167"/>
        <end position="175"/>
    </location>
    <ligand>
        <name>ATP</name>
        <dbReference type="ChEBI" id="CHEBI:30616"/>
    </ligand>
</feature>
<feature type="binding site" evidence="6">
    <location>
        <position position="56"/>
    </location>
    <ligand>
        <name>substrate</name>
    </ligand>
</feature>
<dbReference type="PANTHER" id="PTHR23407:SF1">
    <property type="entry name" value="5-FORMYLTETRAHYDROFOLATE CYCLO-LIGASE"/>
    <property type="match status" value="1"/>
</dbReference>
<protein>
    <recommendedName>
        <fullName evidence="5">5-formyltetrahydrofolate cyclo-ligase</fullName>
        <ecNumber evidence="5">6.3.3.2</ecNumber>
    </recommendedName>
</protein>
<dbReference type="STRING" id="1035309.A0A2C5XKQ0"/>
<accession>A0A2C5XKQ0</accession>
<dbReference type="Proteomes" id="UP000222788">
    <property type="component" value="Unassembled WGS sequence"/>
</dbReference>
<dbReference type="Gene3D" id="3.40.50.10420">
    <property type="entry name" value="NagB/RpiA/CoA transferase-like"/>
    <property type="match status" value="1"/>
</dbReference>
<dbReference type="GO" id="GO:0005739">
    <property type="term" value="C:mitochondrion"/>
    <property type="evidence" value="ECO:0007669"/>
    <property type="project" value="TreeGrafter"/>
</dbReference>
<dbReference type="InterPro" id="IPR024185">
    <property type="entry name" value="FTHF_cligase-like_sf"/>
</dbReference>
<dbReference type="GO" id="GO:0030272">
    <property type="term" value="F:5-formyltetrahydrofolate cyclo-ligase activity"/>
    <property type="evidence" value="ECO:0007669"/>
    <property type="project" value="UniProtKB-EC"/>
</dbReference>
<feature type="binding site" evidence="6">
    <location>
        <begin position="10"/>
        <end position="14"/>
    </location>
    <ligand>
        <name>ATP</name>
        <dbReference type="ChEBI" id="CHEBI:30616"/>
    </ligand>
</feature>
<keyword evidence="8" id="KW-1185">Reference proteome</keyword>
<evidence type="ECO:0000313" key="7">
    <source>
        <dbReference type="EMBL" id="PHH56123.1"/>
    </source>
</evidence>
<dbReference type="InterPro" id="IPR037171">
    <property type="entry name" value="NagB/RpiA_transferase-like"/>
</dbReference>
<evidence type="ECO:0000256" key="5">
    <source>
        <dbReference type="ARBA" id="ARBA00038966"/>
    </source>
</evidence>
<keyword evidence="2 6" id="KW-0547">Nucleotide-binding</keyword>
<dbReference type="PIRSF" id="PIRSF006806">
    <property type="entry name" value="FTHF_cligase"/>
    <property type="match status" value="1"/>
</dbReference>
<evidence type="ECO:0000256" key="3">
    <source>
        <dbReference type="ARBA" id="ARBA00022840"/>
    </source>
</evidence>
<feature type="binding site" evidence="6">
    <location>
        <position position="62"/>
    </location>
    <ligand>
        <name>substrate</name>
    </ligand>
</feature>
<evidence type="ECO:0000256" key="1">
    <source>
        <dbReference type="ARBA" id="ARBA00010638"/>
    </source>
</evidence>